<sequence length="481" mass="51190">MAVGPDPFAAMTAFNRFGLGARPGDLAAAAGDPRGFLLEELHAPGSGRIEPGDLIASPQALQMFFADQQQQRIAREAAAMAAVAPMPAANAMAEPAMAGKPVEGKPKPAEPPAEQKIFRAEAMARFKAQLDASCGFVERLVAFWSNHFAVSVAKGQFIRVTAGAFEREAIRPHVLGKFSQLLIAAESHPAMIFFLDNQRSIGPGSRAGRFDAKGLNENLAREILELHTLGVGGGYSQEDVTALARIITGWSFAEAGGETGEPGSFFFKTNWHEPGAQTLLGKTYAQEGRAQGDAALLDLARRPATARHVASKLARHFIADDPPADVVDALTKTFLDSDGDLGVVCAALIAHDRAWSAPATKIRTPSEFVAAAMRATGFALSEPGQALGLLNALGMPLWQPAGPNGYPDTVAAWASPEQMKLRLDASWQMAQRARDVGSPLSVLDTASGLAASRETREALQHAESRQQALALLLMSPEFQRR</sequence>
<dbReference type="RefSeq" id="WP_136495604.1">
    <property type="nucleotide sequence ID" value="NZ_CP046052.1"/>
</dbReference>
<dbReference type="KEGG" id="mhey:H2LOC_006205"/>
<evidence type="ECO:0000313" key="2">
    <source>
        <dbReference type="Proteomes" id="UP000309061"/>
    </source>
</evidence>
<name>A0A6B8KE94_9HYPH</name>
<keyword evidence="2" id="KW-1185">Reference proteome</keyword>
<evidence type="ECO:0000313" key="1">
    <source>
        <dbReference type="EMBL" id="QGM45321.1"/>
    </source>
</evidence>
<dbReference type="InterPro" id="IPR014917">
    <property type="entry name" value="DUF1800"/>
</dbReference>
<dbReference type="EMBL" id="CP046052">
    <property type="protein sequence ID" value="QGM45321.1"/>
    <property type="molecule type" value="Genomic_DNA"/>
</dbReference>
<protein>
    <submittedName>
        <fullName evidence="1">DUF1800 family protein</fullName>
    </submittedName>
</protein>
<dbReference type="Pfam" id="PF08811">
    <property type="entry name" value="DUF1800"/>
    <property type="match status" value="1"/>
</dbReference>
<dbReference type="Proteomes" id="UP000309061">
    <property type="component" value="Chromosome"/>
</dbReference>
<accession>A0A6B8KE94</accession>
<dbReference type="AlphaFoldDB" id="A0A6B8KE94"/>
<gene>
    <name evidence="1" type="ORF">H2LOC_006205</name>
</gene>
<proteinExistence type="predicted"/>
<organism evidence="1 2">
    <name type="scientific">Methylocystis heyeri</name>
    <dbReference type="NCBI Taxonomy" id="391905"/>
    <lineage>
        <taxon>Bacteria</taxon>
        <taxon>Pseudomonadati</taxon>
        <taxon>Pseudomonadota</taxon>
        <taxon>Alphaproteobacteria</taxon>
        <taxon>Hyphomicrobiales</taxon>
        <taxon>Methylocystaceae</taxon>
        <taxon>Methylocystis</taxon>
    </lineage>
</organism>
<reference evidence="1 2" key="1">
    <citation type="submission" date="2019-11" db="EMBL/GenBank/DDBJ databases">
        <title>The genome sequence of Methylocystis heyeri.</title>
        <authorList>
            <person name="Oshkin I.Y."/>
            <person name="Miroshnikov K."/>
            <person name="Dedysh S.N."/>
        </authorList>
    </citation>
    <scope>NUCLEOTIDE SEQUENCE [LARGE SCALE GENOMIC DNA]</scope>
    <source>
        <strain evidence="1 2">H2</strain>
    </source>
</reference>
<dbReference type="OrthoDB" id="9772295at2"/>